<protein>
    <submittedName>
        <fullName evidence="1">Uncharacterized protein</fullName>
    </submittedName>
</protein>
<accession>A5G9S3</accession>
<dbReference type="STRING" id="351605.Gura_4398"/>
<evidence type="ECO:0000313" key="2">
    <source>
        <dbReference type="Proteomes" id="UP000006695"/>
    </source>
</evidence>
<evidence type="ECO:0000313" key="1">
    <source>
        <dbReference type="EMBL" id="ABQ28541.1"/>
    </source>
</evidence>
<keyword evidence="2" id="KW-1185">Reference proteome</keyword>
<dbReference type="HOGENOM" id="CLU_3356414_0_0_7"/>
<name>A5G9S3_GEOUR</name>
<dbReference type="SUPFAM" id="SSF69118">
    <property type="entry name" value="AhpD-like"/>
    <property type="match status" value="1"/>
</dbReference>
<reference evidence="1 2" key="1">
    <citation type="submission" date="2007-05" db="EMBL/GenBank/DDBJ databases">
        <title>Complete sequence of Geobacter uraniireducens Rf4.</title>
        <authorList>
            <consortium name="US DOE Joint Genome Institute"/>
            <person name="Copeland A."/>
            <person name="Lucas S."/>
            <person name="Lapidus A."/>
            <person name="Barry K."/>
            <person name="Detter J.C."/>
            <person name="Glavina del Rio T."/>
            <person name="Hammon N."/>
            <person name="Israni S."/>
            <person name="Dalin E."/>
            <person name="Tice H."/>
            <person name="Pitluck S."/>
            <person name="Chertkov O."/>
            <person name="Brettin T."/>
            <person name="Bruce D."/>
            <person name="Han C."/>
            <person name="Schmutz J."/>
            <person name="Larimer F."/>
            <person name="Land M."/>
            <person name="Hauser L."/>
            <person name="Kyrpides N."/>
            <person name="Mikhailova N."/>
            <person name="Shelobolina E."/>
            <person name="Aklujkar M."/>
            <person name="Lovley D."/>
            <person name="Richardson P."/>
        </authorList>
    </citation>
    <scope>NUCLEOTIDE SEQUENCE [LARGE SCALE GENOMIC DNA]</scope>
    <source>
        <strain evidence="1 2">Rf4</strain>
    </source>
</reference>
<organism evidence="1 2">
    <name type="scientific">Geotalea uraniireducens (strain Rf4)</name>
    <name type="common">Geobacter uraniireducens</name>
    <dbReference type="NCBI Taxonomy" id="351605"/>
    <lineage>
        <taxon>Bacteria</taxon>
        <taxon>Pseudomonadati</taxon>
        <taxon>Thermodesulfobacteriota</taxon>
        <taxon>Desulfuromonadia</taxon>
        <taxon>Geobacterales</taxon>
        <taxon>Geobacteraceae</taxon>
        <taxon>Geotalea</taxon>
    </lineage>
</organism>
<dbReference type="KEGG" id="gur:Gura_4398"/>
<proteinExistence type="predicted"/>
<sequence>MRGVEQMHIRKKILDYEYQEVLDVKTRELIRVGCAVAVGCPT</sequence>
<gene>
    <name evidence="1" type="ordered locus">Gura_4398</name>
</gene>
<dbReference type="AlphaFoldDB" id="A5G9S3"/>
<dbReference type="Proteomes" id="UP000006695">
    <property type="component" value="Chromosome"/>
</dbReference>
<dbReference type="InterPro" id="IPR029032">
    <property type="entry name" value="AhpD-like"/>
</dbReference>
<dbReference type="EMBL" id="CP000698">
    <property type="protein sequence ID" value="ABQ28541.1"/>
    <property type="molecule type" value="Genomic_DNA"/>
</dbReference>